<comment type="caution">
    <text evidence="2">The sequence shown here is derived from an EMBL/GenBank/DDBJ whole genome shotgun (WGS) entry which is preliminary data.</text>
</comment>
<feature type="region of interest" description="Disordered" evidence="1">
    <location>
        <begin position="581"/>
        <end position="729"/>
    </location>
</feature>
<feature type="compositionally biased region" description="Basic and acidic residues" evidence="1">
    <location>
        <begin position="626"/>
        <end position="640"/>
    </location>
</feature>
<feature type="region of interest" description="Disordered" evidence="1">
    <location>
        <begin position="208"/>
        <end position="244"/>
    </location>
</feature>
<feature type="compositionally biased region" description="Polar residues" evidence="1">
    <location>
        <begin position="222"/>
        <end position="244"/>
    </location>
</feature>
<evidence type="ECO:0000313" key="3">
    <source>
        <dbReference type="Proteomes" id="UP000747542"/>
    </source>
</evidence>
<evidence type="ECO:0000256" key="1">
    <source>
        <dbReference type="SAM" id="MobiDB-lite"/>
    </source>
</evidence>
<feature type="compositionally biased region" description="Basic and acidic residues" evidence="1">
    <location>
        <begin position="581"/>
        <end position="619"/>
    </location>
</feature>
<feature type="compositionally biased region" description="Basic and acidic residues" evidence="1">
    <location>
        <begin position="256"/>
        <end position="274"/>
    </location>
</feature>
<feature type="region of interest" description="Disordered" evidence="1">
    <location>
        <begin position="256"/>
        <end position="285"/>
    </location>
</feature>
<sequence>MCSKSSFLPGTIPTGRLLMHQTVPFPDSLSLEGNQSSQNSNFQLFRNNQQGFQDQQQGSWSFQNQQQSPGWFQKWHQGPQRFQNQQQGPQLLQEQQKPWFFRQPFQPNSQQNQQNHFPNQYYNTDSVSFNNSWLNCRSFSNGCSLPSSLFWNPTALQQQQQNSTSSQNYQKGRYQQQKPQTNNQNQTGNKRQQNLHSNNLPEVKKLQHQNHGNTGYERNRQHTPNESYISKSTLPPSPPCKQTESLPAAKYIVDVSEEHETRTRGKNNKSEGLKEFTSPDNSEVLDEKTLENSLKHYSEVLEEVNKTPNSSSNYKRESCQEMNEVFNEELNDSVGSKTKILIPRVSRINTRDSFMDSPKVSKDSLNKFSNVINGFNKVLKGSFKNGVLSYSCDNNIKSIDFVTKSNEVLMYSLEEETLKDSRLENNENLQDSLNKKSVILKDSDDKLSNSLKRKCEVSKDLLTGSNKMIKKSFNSGGEALKELTMNNRDSYKYLTNTSHNTERCSSENKIDDSEDLSRKMDTLSGQYDRGVSKDVSKHKIEYLKDSPTRKSKIHSTEKDICKDSCQTKNRTLRDTVKSKFDKHRYRDSEKHKHSVHKDSSRPKSKFAKDLTKLSGERLKHLPNTKHSSDSKVKKTCDNDRPYSPSFEWGKLVQDSHRNSERHKVHKSSPRIKSESNTVGDSLKRTKLDRVHRQDSTPLKSSRSEKYEEVNQGPPKKFKDHTLRNSTSPRKCTSSPAVSETFICYICKEKVKEYRATSHLYFGSLQCCDCDHKILSCKNFRRLRRSMYTNKDTTSCSHKFLSWFNDPLSFLKNRIKKELILKTSRSSKVMGTDIVKGVSLYVKCLGTLECSTPWKSAIRRMRKFIASEETLDRDLIKANKGCVLSLCSQSQVETKPERDNRCSEGKYSSKSKGEGSKNDLHKNDLQVELTQRQPSLLESLLPSEPQTTRDERIPQEVEEEAIIPMTEWEVDVIPLVVPEHFFVDEANNVPVVMDEASAVENVEDPGGASGSLAFLKISPKKVTSAEFVSAKGDEMEEVITREVEPVTVKGEVQPIPGQELLSEGVSSDEVAAGVANILSEVEGKEEFECKETKEDGLVTDEMEEMSFITEEVRELDPEMISEEAAEYMEHVGEDVSEVDIVPEVEDGEDEPEDEDVDDFMDKIELDITQAGLEDVSTEIKTDGEPKKKSQDSGEVNKSCKMEEENEDNESQVVKRYNLRSRRHRHTPSMSFLEKLDEYEKKQLWKHILPAAKAFHENSMRDKKESLHLTFNSEEANDEFMVDILLSQTYGLEQLDEVTEYISVGDSKSESIVSRVKDAIENSPLFLNTPGFIPPTHLTRATSRALLRSYARRRIPERNKRLQEKEESVKTTPPNTHHPEPLLCEDDLPRSRLSKVHIVAPPPDGYYYVVTYPRQPCPKECPMCYYRIFPSMFSLNLLTNLATARCFGCPLTIYVVHEPVDTSLPKIIFSSNKKNKKEYSVGDRGASEEIYNKPKPARYKKPTTDKTKRRRLSIEQFIKT</sequence>
<feature type="region of interest" description="Disordered" evidence="1">
    <location>
        <begin position="894"/>
        <end position="919"/>
    </location>
</feature>
<feature type="compositionally biased region" description="Basic residues" evidence="1">
    <location>
        <begin position="659"/>
        <end position="669"/>
    </location>
</feature>
<feature type="region of interest" description="Disordered" evidence="1">
    <location>
        <begin position="1172"/>
        <end position="1209"/>
    </location>
</feature>
<dbReference type="Proteomes" id="UP000747542">
    <property type="component" value="Unassembled WGS sequence"/>
</dbReference>
<feature type="region of interest" description="Disordered" evidence="1">
    <location>
        <begin position="1490"/>
        <end position="1518"/>
    </location>
</feature>
<name>A0A8J5J842_HOMAM</name>
<keyword evidence="3" id="KW-1185">Reference proteome</keyword>
<feature type="compositionally biased region" description="Low complexity" evidence="1">
    <location>
        <begin position="157"/>
        <end position="194"/>
    </location>
</feature>
<feature type="compositionally biased region" description="Basic and acidic residues" evidence="1">
    <location>
        <begin position="681"/>
        <end position="694"/>
    </location>
</feature>
<gene>
    <name evidence="2" type="ORF">Hamer_G024412</name>
</gene>
<feature type="compositionally biased region" description="Basic and acidic residues" evidence="1">
    <location>
        <begin position="1355"/>
        <end position="1367"/>
    </location>
</feature>
<dbReference type="EMBL" id="JAHLQT010044451">
    <property type="protein sequence ID" value="KAG7154512.1"/>
    <property type="molecule type" value="Genomic_DNA"/>
</dbReference>
<evidence type="ECO:0000313" key="2">
    <source>
        <dbReference type="EMBL" id="KAG7154512.1"/>
    </source>
</evidence>
<protein>
    <submittedName>
        <fullName evidence="2">Uncharacterized protein</fullName>
    </submittedName>
</protein>
<organism evidence="2 3">
    <name type="scientific">Homarus americanus</name>
    <name type="common">American lobster</name>
    <dbReference type="NCBI Taxonomy" id="6706"/>
    <lineage>
        <taxon>Eukaryota</taxon>
        <taxon>Metazoa</taxon>
        <taxon>Ecdysozoa</taxon>
        <taxon>Arthropoda</taxon>
        <taxon>Crustacea</taxon>
        <taxon>Multicrustacea</taxon>
        <taxon>Malacostraca</taxon>
        <taxon>Eumalacostraca</taxon>
        <taxon>Eucarida</taxon>
        <taxon>Decapoda</taxon>
        <taxon>Pleocyemata</taxon>
        <taxon>Astacidea</taxon>
        <taxon>Nephropoidea</taxon>
        <taxon>Nephropidae</taxon>
        <taxon>Homarus</taxon>
    </lineage>
</organism>
<feature type="compositionally biased region" description="Basic residues" evidence="1">
    <location>
        <begin position="1493"/>
        <end position="1509"/>
    </location>
</feature>
<feature type="compositionally biased region" description="Basic and acidic residues" evidence="1">
    <location>
        <begin position="910"/>
        <end position="919"/>
    </location>
</feature>
<feature type="compositionally biased region" description="Basic and acidic residues" evidence="1">
    <location>
        <begin position="1176"/>
        <end position="1190"/>
    </location>
</feature>
<proteinExistence type="predicted"/>
<accession>A0A8J5J842</accession>
<feature type="region of interest" description="Disordered" evidence="1">
    <location>
        <begin position="1355"/>
        <end position="1381"/>
    </location>
</feature>
<reference evidence="2" key="1">
    <citation type="journal article" date="2021" name="Sci. Adv.">
        <title>The American lobster genome reveals insights on longevity, neural, and immune adaptations.</title>
        <authorList>
            <person name="Polinski J.M."/>
            <person name="Zimin A.V."/>
            <person name="Clark K.F."/>
            <person name="Kohn A.B."/>
            <person name="Sadowski N."/>
            <person name="Timp W."/>
            <person name="Ptitsyn A."/>
            <person name="Khanna P."/>
            <person name="Romanova D.Y."/>
            <person name="Williams P."/>
            <person name="Greenwood S.J."/>
            <person name="Moroz L.L."/>
            <person name="Walt D.R."/>
            <person name="Bodnar A.G."/>
        </authorList>
    </citation>
    <scope>NUCLEOTIDE SEQUENCE</scope>
    <source>
        <strain evidence="2">GMGI-L3</strain>
    </source>
</reference>
<feature type="region of interest" description="Disordered" evidence="1">
    <location>
        <begin position="156"/>
        <end position="194"/>
    </location>
</feature>
<feature type="compositionally biased region" description="Basic and acidic residues" evidence="1">
    <location>
        <begin position="894"/>
        <end position="903"/>
    </location>
</feature>